<dbReference type="InterPro" id="IPR036388">
    <property type="entry name" value="WH-like_DNA-bd_sf"/>
</dbReference>
<dbReference type="SMART" id="SM00347">
    <property type="entry name" value="HTH_MARR"/>
    <property type="match status" value="1"/>
</dbReference>
<dbReference type="SUPFAM" id="SSF46785">
    <property type="entry name" value="Winged helix' DNA-binding domain"/>
    <property type="match status" value="1"/>
</dbReference>
<dbReference type="EMBL" id="FNCC01000019">
    <property type="protein sequence ID" value="SDH32593.1"/>
    <property type="molecule type" value="Genomic_DNA"/>
</dbReference>
<dbReference type="InterPro" id="IPR000835">
    <property type="entry name" value="HTH_MarR-typ"/>
</dbReference>
<dbReference type="InterPro" id="IPR039422">
    <property type="entry name" value="MarR/SlyA-like"/>
</dbReference>
<keyword evidence="3" id="KW-1185">Reference proteome</keyword>
<dbReference type="Pfam" id="PF12802">
    <property type="entry name" value="MarR_2"/>
    <property type="match status" value="1"/>
</dbReference>
<dbReference type="PROSITE" id="PS50995">
    <property type="entry name" value="HTH_MARR_2"/>
    <property type="match status" value="1"/>
</dbReference>
<reference evidence="3" key="1">
    <citation type="submission" date="2016-10" db="EMBL/GenBank/DDBJ databases">
        <authorList>
            <person name="Varghese N."/>
            <person name="Submissions S."/>
        </authorList>
    </citation>
    <scope>NUCLEOTIDE SEQUENCE [LARGE SCALE GENOMIC DNA]</scope>
    <source>
        <strain evidence="3">CGMCC 4.3506</strain>
    </source>
</reference>
<dbReference type="GO" id="GO:0006950">
    <property type="term" value="P:response to stress"/>
    <property type="evidence" value="ECO:0007669"/>
    <property type="project" value="TreeGrafter"/>
</dbReference>
<dbReference type="OrthoDB" id="3693638at2"/>
<dbReference type="Gene3D" id="1.10.10.10">
    <property type="entry name" value="Winged helix-like DNA-binding domain superfamily/Winged helix DNA-binding domain"/>
    <property type="match status" value="1"/>
</dbReference>
<dbReference type="PANTHER" id="PTHR33164:SF101">
    <property type="entry name" value="TRANSCRIPTIONAL REPRESSOR MPRA"/>
    <property type="match status" value="1"/>
</dbReference>
<organism evidence="2 3">
    <name type="scientific">Lentzea fradiae</name>
    <dbReference type="NCBI Taxonomy" id="200378"/>
    <lineage>
        <taxon>Bacteria</taxon>
        <taxon>Bacillati</taxon>
        <taxon>Actinomycetota</taxon>
        <taxon>Actinomycetes</taxon>
        <taxon>Pseudonocardiales</taxon>
        <taxon>Pseudonocardiaceae</taxon>
        <taxon>Lentzea</taxon>
    </lineage>
</organism>
<dbReference type="InterPro" id="IPR036390">
    <property type="entry name" value="WH_DNA-bd_sf"/>
</dbReference>
<sequence length="162" mass="17934">MSTVSESHPTAFAPAEPDELEDALTHLQCVLVARRTRANPEHVTWQQYDVLENLRLRGRMTPSQLSEALGVSRQSMSKALRFLKDRELVAQVADGTDRRELTTTLTDAGRQFLNRVAASRRDAAAISGSVLSPGERSIFAELCKKVADALYDRAQAPLERDA</sequence>
<feature type="domain" description="HTH marR-type" evidence="1">
    <location>
        <begin position="17"/>
        <end position="148"/>
    </location>
</feature>
<evidence type="ECO:0000259" key="1">
    <source>
        <dbReference type="PROSITE" id="PS50995"/>
    </source>
</evidence>
<gene>
    <name evidence="2" type="ORF">SAMN05216553_11969</name>
</gene>
<dbReference type="GO" id="GO:0003700">
    <property type="term" value="F:DNA-binding transcription factor activity"/>
    <property type="evidence" value="ECO:0007669"/>
    <property type="project" value="InterPro"/>
</dbReference>
<dbReference type="GO" id="GO:0003677">
    <property type="term" value="F:DNA binding"/>
    <property type="evidence" value="ECO:0007669"/>
    <property type="project" value="UniProtKB-KW"/>
</dbReference>
<protein>
    <submittedName>
        <fullName evidence="2">DNA-binding transcriptional regulator, MarR family</fullName>
    </submittedName>
</protein>
<dbReference type="RefSeq" id="WP_090058426.1">
    <property type="nucleotide sequence ID" value="NZ_FNCC01000019.1"/>
</dbReference>
<dbReference type="PRINTS" id="PR00598">
    <property type="entry name" value="HTHMARR"/>
</dbReference>
<name>A0A1G8BHT8_9PSEU</name>
<dbReference type="PANTHER" id="PTHR33164">
    <property type="entry name" value="TRANSCRIPTIONAL REGULATOR, MARR FAMILY"/>
    <property type="match status" value="1"/>
</dbReference>
<dbReference type="STRING" id="200378.SAMN05216553_11969"/>
<evidence type="ECO:0000313" key="2">
    <source>
        <dbReference type="EMBL" id="SDH32593.1"/>
    </source>
</evidence>
<dbReference type="AlphaFoldDB" id="A0A1G8BHT8"/>
<proteinExistence type="predicted"/>
<dbReference type="Proteomes" id="UP000199623">
    <property type="component" value="Unassembled WGS sequence"/>
</dbReference>
<accession>A0A1G8BHT8</accession>
<keyword evidence="2" id="KW-0238">DNA-binding</keyword>
<evidence type="ECO:0000313" key="3">
    <source>
        <dbReference type="Proteomes" id="UP000199623"/>
    </source>
</evidence>